<dbReference type="Pfam" id="PF04203">
    <property type="entry name" value="Sortase"/>
    <property type="match status" value="1"/>
</dbReference>
<dbReference type="InterPro" id="IPR005754">
    <property type="entry name" value="Sortase"/>
</dbReference>
<dbReference type="Gene3D" id="2.40.260.10">
    <property type="entry name" value="Sortase"/>
    <property type="match status" value="1"/>
</dbReference>
<dbReference type="EMBL" id="CP165735">
    <property type="protein sequence ID" value="XDV73811.1"/>
    <property type="molecule type" value="Genomic_DNA"/>
</dbReference>
<feature type="active site" description="Acyl-thioester intermediate" evidence="2">
    <location>
        <position position="234"/>
    </location>
</feature>
<dbReference type="NCBIfam" id="NF033747">
    <property type="entry name" value="class_E_sortase"/>
    <property type="match status" value="1"/>
</dbReference>
<keyword evidence="1" id="KW-0378">Hydrolase</keyword>
<feature type="compositionally biased region" description="Polar residues" evidence="3">
    <location>
        <begin position="7"/>
        <end position="17"/>
    </location>
</feature>
<dbReference type="NCBIfam" id="TIGR01076">
    <property type="entry name" value="sortase_fam"/>
    <property type="match status" value="1"/>
</dbReference>
<reference evidence="5" key="1">
    <citation type="submission" date="2024-07" db="EMBL/GenBank/DDBJ databases">
        <authorList>
            <person name="Li J."/>
            <person name="Wei H."/>
            <person name="Ma J."/>
        </authorList>
    </citation>
    <scope>NUCLEOTIDE SEQUENCE</scope>
    <source>
        <strain evidence="5">AMU7</strain>
    </source>
</reference>
<feature type="compositionally biased region" description="Basic and acidic residues" evidence="3">
    <location>
        <begin position="22"/>
        <end position="31"/>
    </location>
</feature>
<organism evidence="5">
    <name type="scientific">Paenarthrobacter sp. AMU7</name>
    <dbReference type="NCBI Taxonomy" id="3162492"/>
    <lineage>
        <taxon>Bacteria</taxon>
        <taxon>Bacillati</taxon>
        <taxon>Actinomycetota</taxon>
        <taxon>Actinomycetes</taxon>
        <taxon>Micrococcales</taxon>
        <taxon>Micrococcaceae</taxon>
        <taxon>Paenarthrobacter</taxon>
    </lineage>
</organism>
<sequence>MRGDAVTHQQTTATSAVPSGRRGQEETPRTRLRASDVIRKLSQILGELLITAGVVLLLFVGWQLWWTNVEADAKQAEAIQNFAQQLTGPVTPSESATPADYGDPVVGTAPANGETIGIMYIPRFGADYTRPIIEGTGADVLDTLGLGHYGITSMPGAIGNFAVAGHRQTHGAVLDSIHTLVPGDKIYVQTADGYYTYVFRNNQIVLPNRTDVLLPVPTQKGVAPEERILTMTSCNPRFGSQERIIAYSVMESWQPASAGPPSDIAAQVAQAQGKG</sequence>
<keyword evidence="4" id="KW-1133">Transmembrane helix</keyword>
<keyword evidence="4" id="KW-0472">Membrane</keyword>
<evidence type="ECO:0000256" key="1">
    <source>
        <dbReference type="ARBA" id="ARBA00022801"/>
    </source>
</evidence>
<evidence type="ECO:0000256" key="2">
    <source>
        <dbReference type="PIRSR" id="PIRSR605754-1"/>
    </source>
</evidence>
<name>A0AB39YVB4_9MICC</name>
<dbReference type="InterPro" id="IPR023365">
    <property type="entry name" value="Sortase_dom-sf"/>
</dbReference>
<feature type="active site" description="Proton donor/acceptor" evidence="2">
    <location>
        <position position="166"/>
    </location>
</feature>
<feature type="region of interest" description="Disordered" evidence="3">
    <location>
        <begin position="1"/>
        <end position="31"/>
    </location>
</feature>
<evidence type="ECO:0000256" key="4">
    <source>
        <dbReference type="SAM" id="Phobius"/>
    </source>
</evidence>
<keyword evidence="4" id="KW-0812">Transmembrane</keyword>
<gene>
    <name evidence="5" type="ORF">ABQM86_00125</name>
</gene>
<dbReference type="SUPFAM" id="SSF63817">
    <property type="entry name" value="Sortase"/>
    <property type="match status" value="1"/>
</dbReference>
<dbReference type="InterPro" id="IPR042003">
    <property type="entry name" value="Sortase_E"/>
</dbReference>
<dbReference type="AlphaFoldDB" id="A0AB39YVB4"/>
<dbReference type="CDD" id="cd05830">
    <property type="entry name" value="Sortase_E"/>
    <property type="match status" value="1"/>
</dbReference>
<accession>A0AB39YVB4</accession>
<evidence type="ECO:0000313" key="5">
    <source>
        <dbReference type="EMBL" id="XDV73811.1"/>
    </source>
</evidence>
<proteinExistence type="predicted"/>
<evidence type="ECO:0000256" key="3">
    <source>
        <dbReference type="SAM" id="MobiDB-lite"/>
    </source>
</evidence>
<feature type="transmembrane region" description="Helical" evidence="4">
    <location>
        <begin position="48"/>
        <end position="66"/>
    </location>
</feature>
<dbReference type="InterPro" id="IPR053465">
    <property type="entry name" value="Sortase_Class_E"/>
</dbReference>
<protein>
    <submittedName>
        <fullName evidence="5">Class E sortase</fullName>
    </submittedName>
</protein>
<dbReference type="GO" id="GO:0016787">
    <property type="term" value="F:hydrolase activity"/>
    <property type="evidence" value="ECO:0007669"/>
    <property type="project" value="UniProtKB-KW"/>
</dbReference>